<gene>
    <name evidence="2" type="ORF">TZ91_01104</name>
</gene>
<protein>
    <submittedName>
        <fullName evidence="2">Uncharacterized protein</fullName>
    </submittedName>
</protein>
<dbReference type="Proteomes" id="UP000033415">
    <property type="component" value="Unassembled WGS sequence"/>
</dbReference>
<evidence type="ECO:0000313" key="3">
    <source>
        <dbReference type="Proteomes" id="UP000033415"/>
    </source>
</evidence>
<dbReference type="InterPro" id="IPR027279">
    <property type="entry name" value="D_amino_pept/lipop_sf"/>
</dbReference>
<sequence length="196" mass="22562">MEKHENQMNEEIIVEKVEDTEEVTVEKVDETTERMEESINEVVTEKPDKVEALKKEASIFVEKAGQQIENLDMNGLIEKIKKLFETKPLQSIGISLAIFLVLFFGIRKLTSDPLDGTYEILTRRDHLVMVIKGNAGTVTSEDSDGDKEKRLVKINKQKKELTITDDKGRDLGKTKYMLKDKELYLQEPDQTFNRVK</sequence>
<dbReference type="PATRIC" id="fig|28037.100.peg.592"/>
<organism evidence="2 3">
    <name type="scientific">Streptococcus mitis</name>
    <dbReference type="NCBI Taxonomy" id="28037"/>
    <lineage>
        <taxon>Bacteria</taxon>
        <taxon>Bacillati</taxon>
        <taxon>Bacillota</taxon>
        <taxon>Bacilli</taxon>
        <taxon>Lactobacillales</taxon>
        <taxon>Streptococcaceae</taxon>
        <taxon>Streptococcus</taxon>
        <taxon>Streptococcus mitis group</taxon>
    </lineage>
</organism>
<comment type="caution">
    <text evidence="2">The sequence shown here is derived from an EMBL/GenBank/DDBJ whole genome shotgun (WGS) entry which is preliminary data.</text>
</comment>
<dbReference type="AlphaFoldDB" id="A0A081Q6P1"/>
<dbReference type="EMBL" id="JYGQ01000001">
    <property type="protein sequence ID" value="KJQ73495.1"/>
    <property type="molecule type" value="Genomic_DNA"/>
</dbReference>
<dbReference type="RefSeq" id="WP_080702834.1">
    <property type="nucleotide sequence ID" value="NZ_JAJNRZ010000001.1"/>
</dbReference>
<evidence type="ECO:0000256" key="1">
    <source>
        <dbReference type="SAM" id="Phobius"/>
    </source>
</evidence>
<reference evidence="2 3" key="1">
    <citation type="submission" date="2015-02" db="EMBL/GenBank/DDBJ databases">
        <title>Evolution of amylase-binding proteins of oral streptococcal species.</title>
        <authorList>
            <person name="Haase E.M."/>
        </authorList>
    </citation>
    <scope>NUCLEOTIDE SEQUENCE [LARGE SCALE GENOMIC DNA]</scope>
    <source>
        <strain evidence="2 3">SK137</strain>
    </source>
</reference>
<accession>A0A081Q6P1</accession>
<keyword evidence="1" id="KW-0812">Transmembrane</keyword>
<feature type="transmembrane region" description="Helical" evidence="1">
    <location>
        <begin position="89"/>
        <end position="106"/>
    </location>
</feature>
<keyword evidence="1" id="KW-1133">Transmembrane helix</keyword>
<proteinExistence type="predicted"/>
<evidence type="ECO:0000313" key="2">
    <source>
        <dbReference type="EMBL" id="KJQ73495.1"/>
    </source>
</evidence>
<name>A0A081Q6P1_STRMT</name>
<keyword evidence="1" id="KW-0472">Membrane</keyword>
<dbReference type="Gene3D" id="2.40.128.50">
    <property type="match status" value="1"/>
</dbReference>